<proteinExistence type="predicted"/>
<dbReference type="InterPro" id="IPR009072">
    <property type="entry name" value="Histone-fold"/>
</dbReference>
<keyword evidence="3" id="KW-1185">Reference proteome</keyword>
<accession>A0A484MGZ6</accession>
<dbReference type="Gene3D" id="1.10.20.10">
    <property type="entry name" value="Histone, subunit A"/>
    <property type="match status" value="1"/>
</dbReference>
<feature type="region of interest" description="Disordered" evidence="1">
    <location>
        <begin position="458"/>
        <end position="480"/>
    </location>
</feature>
<evidence type="ECO:0008006" key="4">
    <source>
        <dbReference type="Google" id="ProtNLM"/>
    </source>
</evidence>
<gene>
    <name evidence="2" type="ORF">CCAM_LOCUS29878</name>
</gene>
<name>A0A484MGZ6_9ASTE</name>
<evidence type="ECO:0000256" key="1">
    <source>
        <dbReference type="SAM" id="MobiDB-lite"/>
    </source>
</evidence>
<dbReference type="PANTHER" id="PTHR37604">
    <property type="entry name" value="TRANSCRIPTION INITIATION FACTOR TFIID SUBUNIT"/>
    <property type="match status" value="1"/>
</dbReference>
<sequence length="593" mass="66604">MAALLGDDGRGYELARKLENHGVWRSWLGDSLYPTFIHFLSSPATWDAFMRADDSKTRAQIQLQLRARALLFDKASVSLFLRTDQSSSSSSSAISKLNPNYLQLHGDDVYFTLDSCSQDAAATTSSMSSEVQPRSTFGIGSRYESEMDSTSQWFKAEDLPVTWYDQFIDKYKAHKPYKLSFGDREAEKRTPELMAAYLRAVENHKRRRIAFRGDQQSNLGLDGSTVLDHDGSFFPEIMFTLNCVPDNAVLQSSEVQETKKLEFKGILDTLPQIMTKSPIMIERLGIKPEYLSVGQGGNQSRGKNGFEGSKRVLGAEQALKVSQKVVARTLANIGFEASSQAPLEVMGQLLSCHISKLGRILKLLADSYRKQCPAIDLLKMFLQTAGHSNLGALAELVKDSSRNVIHQPTQQLQEFQPQMHPQHQAQVRQSQQIQGQMHPQLQQMIQNNPQNLASQQPQHLERMRRRQQPTPRPAVTMGLNSNMDIDKERPLAEVKLENPSDFPIGNNIAMSARNAQLIEMHFRQQQLAAMQSTHPQSGNQFRPMTNPQVPQVHSPNMGMVRAQPVKVEGFLELMGGDPTSKHDFEENKLTSPK</sequence>
<dbReference type="Proteomes" id="UP000595140">
    <property type="component" value="Unassembled WGS sequence"/>
</dbReference>
<evidence type="ECO:0000313" key="3">
    <source>
        <dbReference type="Proteomes" id="UP000595140"/>
    </source>
</evidence>
<dbReference type="OrthoDB" id="1906016at2759"/>
<evidence type="ECO:0000313" key="2">
    <source>
        <dbReference type="EMBL" id="VFQ88102.1"/>
    </source>
</evidence>
<dbReference type="AlphaFoldDB" id="A0A484MGZ6"/>
<dbReference type="GO" id="GO:0046982">
    <property type="term" value="F:protein heterodimerization activity"/>
    <property type="evidence" value="ECO:0007669"/>
    <property type="project" value="InterPro"/>
</dbReference>
<organism evidence="2 3">
    <name type="scientific">Cuscuta campestris</name>
    <dbReference type="NCBI Taxonomy" id="132261"/>
    <lineage>
        <taxon>Eukaryota</taxon>
        <taxon>Viridiplantae</taxon>
        <taxon>Streptophyta</taxon>
        <taxon>Embryophyta</taxon>
        <taxon>Tracheophyta</taxon>
        <taxon>Spermatophyta</taxon>
        <taxon>Magnoliopsida</taxon>
        <taxon>eudicotyledons</taxon>
        <taxon>Gunneridae</taxon>
        <taxon>Pentapetalae</taxon>
        <taxon>asterids</taxon>
        <taxon>lamiids</taxon>
        <taxon>Solanales</taxon>
        <taxon>Convolvulaceae</taxon>
        <taxon>Cuscuteae</taxon>
        <taxon>Cuscuta</taxon>
        <taxon>Cuscuta subgen. Grammica</taxon>
        <taxon>Cuscuta sect. Cleistogrammica</taxon>
    </lineage>
</organism>
<reference evidence="2 3" key="1">
    <citation type="submission" date="2018-04" db="EMBL/GenBank/DDBJ databases">
        <authorList>
            <person name="Vogel A."/>
        </authorList>
    </citation>
    <scope>NUCLEOTIDE SEQUENCE [LARGE SCALE GENOMIC DNA]</scope>
</reference>
<protein>
    <recommendedName>
        <fullName evidence="4">Bromodomain associated domain-containing protein</fullName>
    </recommendedName>
</protein>
<dbReference type="PANTHER" id="PTHR37604:SF1">
    <property type="entry name" value="TRANSCRIPTION INITIATION FACTOR TFIID SUBUNIT"/>
    <property type="match status" value="1"/>
</dbReference>
<dbReference type="EMBL" id="OOIL02003480">
    <property type="protein sequence ID" value="VFQ88102.1"/>
    <property type="molecule type" value="Genomic_DNA"/>
</dbReference>